<accession>H6SKD2</accession>
<evidence type="ECO:0000313" key="12">
    <source>
        <dbReference type="EMBL" id="CCG08447.1"/>
    </source>
</evidence>
<evidence type="ECO:0000256" key="9">
    <source>
        <dbReference type="SAM" id="Phobius"/>
    </source>
</evidence>
<dbReference type="InterPro" id="IPR003593">
    <property type="entry name" value="AAA+_ATPase"/>
</dbReference>
<sequence>MVFDRLVSPSSAALLARLARDFVKPRSVLIAWAVAWMLVLAGATVFVAHMLEPAIDGVVKGGEPNALWGIGLTIVGAFVVKAVSNYFATVLVARAGLEAVADARRRLYAHLAGLDLGFFQAHPVPSLAARFTVDLFQLRYAVSDGLTSLGRDLMTLVGLVAYTFWLDPVMAALAYGALPLAIVPIGRLGRRVRRAAGRTQAELGRLNARLTETLRGIRMVKLYGAEAVERERVHGLIGTVRKLTFRAERTRALVTPIMELFVGIAAGAAVLYGGEQVLAGRVSAGALASFLGALMLAYQPAKRLANLHTSLQEGLAAAERLYEILDRAPLVQEAPEARPLVPGSGTVRLETVSFSYPARGEAGGPAALDDVSLTLAPGQVVALVGPSGAGKSTVLTLIARFYDPSAGRVLVDDQDVRTVTLASLWERLALVGQDVVLFDDTVRANIAYGRPDVPLAAIEAAARQAGAHDFIMDLPQGYDTPLGERGARLSGGQRQRLSIARAFLKDAPILLLDEPTSALDAASEQVVQEALARLTQGRATLIIAHRLETIAHADRILVMQDGRIVEQGSHTDLAARGGLYTRLLTATRTGA</sequence>
<protein>
    <submittedName>
        <fullName evidence="12">ABC transporter, transmembrane region</fullName>
    </submittedName>
</protein>
<dbReference type="InterPro" id="IPR017871">
    <property type="entry name" value="ABC_transporter-like_CS"/>
</dbReference>
<keyword evidence="3" id="KW-1003">Cell membrane</keyword>
<keyword evidence="5" id="KW-0547">Nucleotide-binding</keyword>
<evidence type="ECO:0000259" key="10">
    <source>
        <dbReference type="PROSITE" id="PS50893"/>
    </source>
</evidence>
<reference evidence="12 13" key="1">
    <citation type="submission" date="2012-02" db="EMBL/GenBank/DDBJ databases">
        <title>Shotgun genome sequence of Phaeospirillum photometricum DSM 122.</title>
        <authorList>
            <person name="Duquesne K."/>
            <person name="Sturgis J."/>
        </authorList>
    </citation>
    <scope>NUCLEOTIDE SEQUENCE [LARGE SCALE GENOMIC DNA]</scope>
    <source>
        <strain evidence="13">DSM122</strain>
    </source>
</reference>
<evidence type="ECO:0000256" key="4">
    <source>
        <dbReference type="ARBA" id="ARBA00022692"/>
    </source>
</evidence>
<evidence type="ECO:0000256" key="7">
    <source>
        <dbReference type="ARBA" id="ARBA00022989"/>
    </source>
</evidence>
<dbReference type="FunFam" id="3.40.50.300:FF:000221">
    <property type="entry name" value="Multidrug ABC transporter ATP-binding protein"/>
    <property type="match status" value="1"/>
</dbReference>
<dbReference type="HOGENOM" id="CLU_000604_84_3_5"/>
<dbReference type="PATRIC" id="fig|1150469.3.peg.2047"/>
<feature type="domain" description="ABC transporter" evidence="10">
    <location>
        <begin position="347"/>
        <end position="586"/>
    </location>
</feature>
<dbReference type="GO" id="GO:0016887">
    <property type="term" value="F:ATP hydrolysis activity"/>
    <property type="evidence" value="ECO:0007669"/>
    <property type="project" value="InterPro"/>
</dbReference>
<gene>
    <name evidence="12" type="ORF">RSPPHO_01821</name>
</gene>
<dbReference type="AlphaFoldDB" id="H6SKD2"/>
<comment type="subcellular location">
    <subcellularLocation>
        <location evidence="1">Cell membrane</location>
        <topology evidence="1">Multi-pass membrane protein</topology>
    </subcellularLocation>
</comment>
<dbReference type="InterPro" id="IPR011527">
    <property type="entry name" value="ABC1_TM_dom"/>
</dbReference>
<keyword evidence="13" id="KW-1185">Reference proteome</keyword>
<evidence type="ECO:0000256" key="2">
    <source>
        <dbReference type="ARBA" id="ARBA00022448"/>
    </source>
</evidence>
<dbReference type="GO" id="GO:0090374">
    <property type="term" value="P:oligopeptide export from mitochondrion"/>
    <property type="evidence" value="ECO:0007669"/>
    <property type="project" value="TreeGrafter"/>
</dbReference>
<dbReference type="PROSITE" id="PS50893">
    <property type="entry name" value="ABC_TRANSPORTER_2"/>
    <property type="match status" value="1"/>
</dbReference>
<dbReference type="InterPro" id="IPR003439">
    <property type="entry name" value="ABC_transporter-like_ATP-bd"/>
</dbReference>
<feature type="domain" description="ABC transmembrane type-1" evidence="11">
    <location>
        <begin position="31"/>
        <end position="313"/>
    </location>
</feature>
<dbReference type="InterPro" id="IPR027417">
    <property type="entry name" value="P-loop_NTPase"/>
</dbReference>
<dbReference type="InterPro" id="IPR039421">
    <property type="entry name" value="Type_1_exporter"/>
</dbReference>
<evidence type="ECO:0000259" key="11">
    <source>
        <dbReference type="PROSITE" id="PS50929"/>
    </source>
</evidence>
<organism evidence="12 13">
    <name type="scientific">Pararhodospirillum photometricum DSM 122</name>
    <dbReference type="NCBI Taxonomy" id="1150469"/>
    <lineage>
        <taxon>Bacteria</taxon>
        <taxon>Pseudomonadati</taxon>
        <taxon>Pseudomonadota</taxon>
        <taxon>Alphaproteobacteria</taxon>
        <taxon>Rhodospirillales</taxon>
        <taxon>Rhodospirillaceae</taxon>
        <taxon>Pararhodospirillum</taxon>
    </lineage>
</organism>
<dbReference type="GO" id="GO:0015421">
    <property type="term" value="F:ABC-type oligopeptide transporter activity"/>
    <property type="evidence" value="ECO:0007669"/>
    <property type="project" value="TreeGrafter"/>
</dbReference>
<dbReference type="Pfam" id="PF00664">
    <property type="entry name" value="ABC_membrane"/>
    <property type="match status" value="1"/>
</dbReference>
<dbReference type="Gene3D" id="3.40.50.300">
    <property type="entry name" value="P-loop containing nucleotide triphosphate hydrolases"/>
    <property type="match status" value="1"/>
</dbReference>
<dbReference type="GO" id="GO:0005524">
    <property type="term" value="F:ATP binding"/>
    <property type="evidence" value="ECO:0007669"/>
    <property type="project" value="UniProtKB-KW"/>
</dbReference>
<dbReference type="EMBL" id="HE663493">
    <property type="protein sequence ID" value="CCG08447.1"/>
    <property type="molecule type" value="Genomic_DNA"/>
</dbReference>
<dbReference type="RefSeq" id="WP_014415082.1">
    <property type="nucleotide sequence ID" value="NC_017059.1"/>
</dbReference>
<proteinExistence type="predicted"/>
<dbReference type="InterPro" id="IPR036640">
    <property type="entry name" value="ABC1_TM_sf"/>
</dbReference>
<dbReference type="STRING" id="1150469.RSPPHO_01821"/>
<keyword evidence="8 9" id="KW-0472">Membrane</keyword>
<dbReference type="SUPFAM" id="SSF90123">
    <property type="entry name" value="ABC transporter transmembrane region"/>
    <property type="match status" value="1"/>
</dbReference>
<evidence type="ECO:0000256" key="3">
    <source>
        <dbReference type="ARBA" id="ARBA00022475"/>
    </source>
</evidence>
<keyword evidence="2" id="KW-0813">Transport</keyword>
<evidence type="ECO:0000313" key="13">
    <source>
        <dbReference type="Proteomes" id="UP000033220"/>
    </source>
</evidence>
<keyword evidence="7 9" id="KW-1133">Transmembrane helix</keyword>
<dbReference type="SMART" id="SM00382">
    <property type="entry name" value="AAA"/>
    <property type="match status" value="1"/>
</dbReference>
<evidence type="ECO:0000256" key="1">
    <source>
        <dbReference type="ARBA" id="ARBA00004651"/>
    </source>
</evidence>
<feature type="transmembrane region" description="Helical" evidence="9">
    <location>
        <begin position="27"/>
        <end position="48"/>
    </location>
</feature>
<keyword evidence="6" id="KW-0067">ATP-binding</keyword>
<feature type="transmembrane region" description="Helical" evidence="9">
    <location>
        <begin position="68"/>
        <end position="97"/>
    </location>
</feature>
<dbReference type="GO" id="GO:0005886">
    <property type="term" value="C:plasma membrane"/>
    <property type="evidence" value="ECO:0007669"/>
    <property type="project" value="UniProtKB-SubCell"/>
</dbReference>
<dbReference type="KEGG" id="rpm:RSPPHO_01821"/>
<keyword evidence="4 9" id="KW-0812">Transmembrane</keyword>
<feature type="transmembrane region" description="Helical" evidence="9">
    <location>
        <begin position="172"/>
        <end position="189"/>
    </location>
</feature>
<dbReference type="PANTHER" id="PTHR43394:SF1">
    <property type="entry name" value="ATP-BINDING CASSETTE SUB-FAMILY B MEMBER 10, MITOCHONDRIAL"/>
    <property type="match status" value="1"/>
</dbReference>
<name>H6SKD2_PARPM</name>
<feature type="transmembrane region" description="Helical" evidence="9">
    <location>
        <begin position="252"/>
        <end position="272"/>
    </location>
</feature>
<dbReference type="eggNOG" id="COG1132">
    <property type="taxonomic scope" value="Bacteria"/>
</dbReference>
<dbReference type="Pfam" id="PF00005">
    <property type="entry name" value="ABC_tran"/>
    <property type="match status" value="1"/>
</dbReference>
<dbReference type="PROSITE" id="PS00211">
    <property type="entry name" value="ABC_TRANSPORTER_1"/>
    <property type="match status" value="1"/>
</dbReference>
<evidence type="ECO:0000256" key="5">
    <source>
        <dbReference type="ARBA" id="ARBA00022741"/>
    </source>
</evidence>
<evidence type="ECO:0000256" key="8">
    <source>
        <dbReference type="ARBA" id="ARBA00023136"/>
    </source>
</evidence>
<dbReference type="SUPFAM" id="SSF52540">
    <property type="entry name" value="P-loop containing nucleoside triphosphate hydrolases"/>
    <property type="match status" value="1"/>
</dbReference>
<dbReference type="PROSITE" id="PS50929">
    <property type="entry name" value="ABC_TM1F"/>
    <property type="match status" value="1"/>
</dbReference>
<dbReference type="PANTHER" id="PTHR43394">
    <property type="entry name" value="ATP-DEPENDENT PERMEASE MDL1, MITOCHONDRIAL"/>
    <property type="match status" value="1"/>
</dbReference>
<dbReference type="Proteomes" id="UP000033220">
    <property type="component" value="Chromosome DSM 122"/>
</dbReference>
<dbReference type="Gene3D" id="1.20.1560.10">
    <property type="entry name" value="ABC transporter type 1, transmembrane domain"/>
    <property type="match status" value="1"/>
</dbReference>
<evidence type="ECO:0000256" key="6">
    <source>
        <dbReference type="ARBA" id="ARBA00022840"/>
    </source>
</evidence>
<dbReference type="CDD" id="cd18552">
    <property type="entry name" value="ABC_6TM_MsbA_like"/>
    <property type="match status" value="1"/>
</dbReference>